<proteinExistence type="predicted"/>
<dbReference type="EMBL" id="CP015367">
    <property type="protein sequence ID" value="APT30990.1"/>
    <property type="molecule type" value="Genomic_DNA"/>
</dbReference>
<dbReference type="Proteomes" id="UP000199140">
    <property type="component" value="Unassembled WGS sequence"/>
</dbReference>
<evidence type="ECO:0000313" key="2">
    <source>
        <dbReference type="EMBL" id="SFG32934.1"/>
    </source>
</evidence>
<organism evidence="2 4">
    <name type="scientific">Methylobacterium phyllosphaerae</name>
    <dbReference type="NCBI Taxonomy" id="418223"/>
    <lineage>
        <taxon>Bacteria</taxon>
        <taxon>Pseudomonadati</taxon>
        <taxon>Pseudomonadota</taxon>
        <taxon>Alphaproteobacteria</taxon>
        <taxon>Hyphomicrobiales</taxon>
        <taxon>Methylobacteriaceae</taxon>
        <taxon>Methylobacterium</taxon>
    </lineage>
</organism>
<protein>
    <submittedName>
        <fullName evidence="2">Uncharacterized protein</fullName>
    </submittedName>
</protein>
<dbReference type="Proteomes" id="UP000185487">
    <property type="component" value="Chromosome"/>
</dbReference>
<name>A0AAE8HND8_9HYPH</name>
<dbReference type="KEGG" id="mphy:MCBMB27_01699"/>
<evidence type="ECO:0000313" key="1">
    <source>
        <dbReference type="EMBL" id="APT30990.1"/>
    </source>
</evidence>
<dbReference type="EMBL" id="FOPK01000002">
    <property type="protein sequence ID" value="SFG32934.1"/>
    <property type="molecule type" value="Genomic_DNA"/>
</dbReference>
<accession>A0AAE8HND8</accession>
<reference evidence="2 4" key="2">
    <citation type="submission" date="2016-10" db="EMBL/GenBank/DDBJ databases">
        <authorList>
            <person name="Varghese N."/>
            <person name="Submissions S."/>
        </authorList>
    </citation>
    <scope>NUCLEOTIDE SEQUENCE [LARGE SCALE GENOMIC DNA]</scope>
    <source>
        <strain evidence="2 4">CBMB27</strain>
    </source>
</reference>
<evidence type="ECO:0000313" key="4">
    <source>
        <dbReference type="Proteomes" id="UP000199140"/>
    </source>
</evidence>
<reference evidence="1 3" key="1">
    <citation type="submission" date="2016-04" db="EMBL/GenBank/DDBJ databases">
        <title>Complete genome sequencing and analysis of CBMB27, Methylobacterium phyllosphaerae isolated from leaf tissues of rice (Oryza sativa L.).</title>
        <authorList>
            <person name="Lee Y."/>
            <person name="Hwangbo K."/>
            <person name="Chung H."/>
            <person name="Yoo J."/>
            <person name="Kim K.Y."/>
            <person name="Sa T.M."/>
            <person name="Um Y."/>
            <person name="Madhaiyan M."/>
        </authorList>
    </citation>
    <scope>NUCLEOTIDE SEQUENCE [LARGE SCALE GENOMIC DNA]</scope>
    <source>
        <strain evidence="1 3">CBMB27</strain>
    </source>
</reference>
<evidence type="ECO:0000313" key="3">
    <source>
        <dbReference type="Proteomes" id="UP000185487"/>
    </source>
</evidence>
<keyword evidence="3" id="KW-1185">Reference proteome</keyword>
<gene>
    <name evidence="1" type="ORF">MCBMB27_01699</name>
    <name evidence="2" type="ORF">SAMN05192567_102129</name>
</gene>
<dbReference type="AlphaFoldDB" id="A0AAE8HND8"/>
<sequence>MIRKLLTAFLLPRVIAFVTRRVTGRATTPPRRGY</sequence>